<protein>
    <submittedName>
        <fullName evidence="1">Uncharacterized protein</fullName>
    </submittedName>
</protein>
<dbReference type="Proteomes" id="UP000324222">
    <property type="component" value="Unassembled WGS sequence"/>
</dbReference>
<dbReference type="AlphaFoldDB" id="A0A5B7F952"/>
<evidence type="ECO:0000313" key="1">
    <source>
        <dbReference type="EMBL" id="MPC44160.1"/>
    </source>
</evidence>
<accession>A0A5B7F952</accession>
<proteinExistence type="predicted"/>
<dbReference type="EMBL" id="VSRR010006153">
    <property type="protein sequence ID" value="MPC44160.1"/>
    <property type="molecule type" value="Genomic_DNA"/>
</dbReference>
<keyword evidence="2" id="KW-1185">Reference proteome</keyword>
<gene>
    <name evidence="1" type="ORF">E2C01_037824</name>
</gene>
<comment type="caution">
    <text evidence="1">The sequence shown here is derived from an EMBL/GenBank/DDBJ whole genome shotgun (WGS) entry which is preliminary data.</text>
</comment>
<reference evidence="1 2" key="1">
    <citation type="submission" date="2019-05" db="EMBL/GenBank/DDBJ databases">
        <title>Another draft genome of Portunus trituberculatus and its Hox gene families provides insights of decapod evolution.</title>
        <authorList>
            <person name="Jeong J.-H."/>
            <person name="Song I."/>
            <person name="Kim S."/>
            <person name="Choi T."/>
            <person name="Kim D."/>
            <person name="Ryu S."/>
            <person name="Kim W."/>
        </authorList>
    </citation>
    <scope>NUCLEOTIDE SEQUENCE [LARGE SCALE GENOMIC DNA]</scope>
    <source>
        <tissue evidence="1">Muscle</tissue>
    </source>
</reference>
<name>A0A5B7F952_PORTR</name>
<sequence>MQKEPLGSWGKVDMGSTTLECSYSESLKGINHKATIPEYSLRTLTLMTPREARESPEKQSLMYEFSRVALTCMM</sequence>
<organism evidence="1 2">
    <name type="scientific">Portunus trituberculatus</name>
    <name type="common">Swimming crab</name>
    <name type="synonym">Neptunus trituberculatus</name>
    <dbReference type="NCBI Taxonomy" id="210409"/>
    <lineage>
        <taxon>Eukaryota</taxon>
        <taxon>Metazoa</taxon>
        <taxon>Ecdysozoa</taxon>
        <taxon>Arthropoda</taxon>
        <taxon>Crustacea</taxon>
        <taxon>Multicrustacea</taxon>
        <taxon>Malacostraca</taxon>
        <taxon>Eumalacostraca</taxon>
        <taxon>Eucarida</taxon>
        <taxon>Decapoda</taxon>
        <taxon>Pleocyemata</taxon>
        <taxon>Brachyura</taxon>
        <taxon>Eubrachyura</taxon>
        <taxon>Portunoidea</taxon>
        <taxon>Portunidae</taxon>
        <taxon>Portuninae</taxon>
        <taxon>Portunus</taxon>
    </lineage>
</organism>
<evidence type="ECO:0000313" key="2">
    <source>
        <dbReference type="Proteomes" id="UP000324222"/>
    </source>
</evidence>